<dbReference type="GO" id="GO:0016849">
    <property type="term" value="F:phosphorus-oxygen lyase activity"/>
    <property type="evidence" value="ECO:0007669"/>
    <property type="project" value="InterPro"/>
</dbReference>
<dbReference type="InterPro" id="IPR029787">
    <property type="entry name" value="Nucleotide_cyclase"/>
</dbReference>
<dbReference type="Gene3D" id="3.30.530.20">
    <property type="match status" value="1"/>
</dbReference>
<evidence type="ECO:0000313" key="13">
    <source>
        <dbReference type="Proteomes" id="UP000816034"/>
    </source>
</evidence>
<dbReference type="Gene3D" id="1.10.167.10">
    <property type="entry name" value="Regulator of G-protein Signalling 4, domain 2"/>
    <property type="match status" value="1"/>
</dbReference>
<evidence type="ECO:0000256" key="6">
    <source>
        <dbReference type="ARBA" id="ARBA00023239"/>
    </source>
</evidence>
<feature type="transmembrane region" description="Helical" evidence="8">
    <location>
        <begin position="287"/>
        <end position="306"/>
    </location>
</feature>
<dbReference type="Gene3D" id="3.30.70.1230">
    <property type="entry name" value="Nucleotide cyclase"/>
    <property type="match status" value="1"/>
</dbReference>
<proteinExistence type="inferred from homology"/>
<reference evidence="12 13" key="1">
    <citation type="journal article" date="2018" name="BMC Genomics">
        <title>The genome of Naegleria lovaniensis, the basis for a comparative approach to unravel pathogenicity factors of the human pathogenic amoeba N. fowleri.</title>
        <authorList>
            <person name="Liechti N."/>
            <person name="Schurch N."/>
            <person name="Bruggmann R."/>
            <person name="Wittwer M."/>
        </authorList>
    </citation>
    <scope>NUCLEOTIDE SEQUENCE [LARGE SCALE GENOMIC DNA]</scope>
    <source>
        <strain evidence="12 13">ATCC 30569</strain>
    </source>
</reference>
<keyword evidence="6 7" id="KW-0456">Lyase</keyword>
<feature type="transmembrane region" description="Helical" evidence="8">
    <location>
        <begin position="372"/>
        <end position="391"/>
    </location>
</feature>
<dbReference type="SUPFAM" id="SSF55073">
    <property type="entry name" value="Nucleotide cyclase"/>
    <property type="match status" value="1"/>
</dbReference>
<dbReference type="Pfam" id="PF13426">
    <property type="entry name" value="PAS_9"/>
    <property type="match status" value="1"/>
</dbReference>
<dbReference type="Pfam" id="PF00211">
    <property type="entry name" value="Guanylate_cyc"/>
    <property type="match status" value="1"/>
</dbReference>
<dbReference type="PANTHER" id="PTHR11920">
    <property type="entry name" value="GUANYLYL CYCLASE"/>
    <property type="match status" value="1"/>
</dbReference>
<evidence type="ECO:0000256" key="4">
    <source>
        <dbReference type="ARBA" id="ARBA00022989"/>
    </source>
</evidence>
<feature type="transmembrane region" description="Helical" evidence="8">
    <location>
        <begin position="198"/>
        <end position="218"/>
    </location>
</feature>
<dbReference type="GeneID" id="68107121"/>
<feature type="transmembrane region" description="Helical" evidence="8">
    <location>
        <begin position="1005"/>
        <end position="1029"/>
    </location>
</feature>
<accession>A0AA88GZI2</accession>
<feature type="transmembrane region" description="Helical" evidence="8">
    <location>
        <begin position="1204"/>
        <end position="1226"/>
    </location>
</feature>
<comment type="subcellular location">
    <subcellularLocation>
        <location evidence="1">Membrane</location>
    </subcellularLocation>
</comment>
<gene>
    <name evidence="12" type="ORF">C9374_014668</name>
</gene>
<dbReference type="InterPro" id="IPR057352">
    <property type="entry name" value="TPR_TmcB/C"/>
</dbReference>
<dbReference type="SMART" id="SM00315">
    <property type="entry name" value="RGS"/>
    <property type="match status" value="1"/>
</dbReference>
<feature type="transmembrane region" description="Helical" evidence="8">
    <location>
        <begin position="931"/>
        <end position="955"/>
    </location>
</feature>
<dbReference type="SMART" id="SM00091">
    <property type="entry name" value="PAS"/>
    <property type="match status" value="1"/>
</dbReference>
<evidence type="ECO:0000256" key="5">
    <source>
        <dbReference type="ARBA" id="ARBA00023136"/>
    </source>
</evidence>
<feature type="domain" description="Guanylate cyclase" evidence="10">
    <location>
        <begin position="1466"/>
        <end position="1616"/>
    </location>
</feature>
<evidence type="ECO:0008006" key="14">
    <source>
        <dbReference type="Google" id="ProtNLM"/>
    </source>
</evidence>
<evidence type="ECO:0000259" key="9">
    <source>
        <dbReference type="PROSITE" id="PS50112"/>
    </source>
</evidence>
<evidence type="ECO:0000313" key="12">
    <source>
        <dbReference type="EMBL" id="KAG2389268.1"/>
    </source>
</evidence>
<protein>
    <recommendedName>
        <fullName evidence="14">Adenylate and Guanylate cyclase catalytic domain containing protein</fullName>
    </recommendedName>
</protein>
<feature type="transmembrane region" description="Helical" evidence="8">
    <location>
        <begin position="242"/>
        <end position="266"/>
    </location>
</feature>
<dbReference type="GO" id="GO:0008289">
    <property type="term" value="F:lipid binding"/>
    <property type="evidence" value="ECO:0007669"/>
    <property type="project" value="InterPro"/>
</dbReference>
<dbReference type="InterPro" id="IPR018297">
    <property type="entry name" value="A/G_cyclase_CS"/>
</dbReference>
<dbReference type="PANTHER" id="PTHR11920:SF335">
    <property type="entry name" value="GUANYLATE CYCLASE"/>
    <property type="match status" value="1"/>
</dbReference>
<feature type="transmembrane region" description="Helical" evidence="8">
    <location>
        <begin position="152"/>
        <end position="177"/>
    </location>
</feature>
<evidence type="ECO:0000259" key="11">
    <source>
        <dbReference type="PROSITE" id="PS50132"/>
    </source>
</evidence>
<dbReference type="Pfam" id="PF00615">
    <property type="entry name" value="RGS"/>
    <property type="match status" value="1"/>
</dbReference>
<evidence type="ECO:0000256" key="3">
    <source>
        <dbReference type="ARBA" id="ARBA00022741"/>
    </source>
</evidence>
<feature type="transmembrane region" description="Helical" evidence="8">
    <location>
        <begin position="339"/>
        <end position="360"/>
    </location>
</feature>
<dbReference type="CDD" id="cd00177">
    <property type="entry name" value="START"/>
    <property type="match status" value="1"/>
</dbReference>
<dbReference type="SUPFAM" id="SSF48097">
    <property type="entry name" value="Regulator of G-protein signaling, RGS"/>
    <property type="match status" value="1"/>
</dbReference>
<dbReference type="InterPro" id="IPR023393">
    <property type="entry name" value="START-like_dom_sf"/>
</dbReference>
<keyword evidence="2 8" id="KW-0812">Transmembrane</keyword>
<evidence type="ECO:0000259" key="10">
    <source>
        <dbReference type="PROSITE" id="PS50125"/>
    </source>
</evidence>
<feature type="domain" description="RGS" evidence="11">
    <location>
        <begin position="1705"/>
        <end position="1826"/>
    </location>
</feature>
<dbReference type="GO" id="GO:0035556">
    <property type="term" value="P:intracellular signal transduction"/>
    <property type="evidence" value="ECO:0007669"/>
    <property type="project" value="InterPro"/>
</dbReference>
<feature type="transmembrane region" description="Helical" evidence="8">
    <location>
        <begin position="312"/>
        <end position="332"/>
    </location>
</feature>
<dbReference type="SUPFAM" id="SSF55785">
    <property type="entry name" value="PYP-like sensor domain (PAS domain)"/>
    <property type="match status" value="1"/>
</dbReference>
<dbReference type="GO" id="GO:0009190">
    <property type="term" value="P:cyclic nucleotide biosynthetic process"/>
    <property type="evidence" value="ECO:0007669"/>
    <property type="project" value="InterPro"/>
</dbReference>
<evidence type="ECO:0000256" key="1">
    <source>
        <dbReference type="ARBA" id="ARBA00004370"/>
    </source>
</evidence>
<dbReference type="Pfam" id="PF01852">
    <property type="entry name" value="START"/>
    <property type="match status" value="1"/>
</dbReference>
<evidence type="ECO:0000256" key="7">
    <source>
        <dbReference type="RuleBase" id="RU000405"/>
    </source>
</evidence>
<dbReference type="SUPFAM" id="SSF55961">
    <property type="entry name" value="Bet v1-like"/>
    <property type="match status" value="1"/>
</dbReference>
<comment type="caution">
    <text evidence="12">The sequence shown here is derived from an EMBL/GenBank/DDBJ whole genome shotgun (WGS) entry which is preliminary data.</text>
</comment>
<dbReference type="InterPro" id="IPR016137">
    <property type="entry name" value="RGS"/>
</dbReference>
<dbReference type="InterPro" id="IPR044926">
    <property type="entry name" value="RGS_subdomain_2"/>
</dbReference>
<dbReference type="PROSITE" id="PS00452">
    <property type="entry name" value="GUANYLATE_CYCLASE_1"/>
    <property type="match status" value="1"/>
</dbReference>
<dbReference type="EMBL" id="PYSW02000008">
    <property type="protein sequence ID" value="KAG2389268.1"/>
    <property type="molecule type" value="Genomic_DNA"/>
</dbReference>
<dbReference type="GO" id="GO:0000166">
    <property type="term" value="F:nucleotide binding"/>
    <property type="evidence" value="ECO:0007669"/>
    <property type="project" value="UniProtKB-KW"/>
</dbReference>
<dbReference type="InterPro" id="IPR050401">
    <property type="entry name" value="Cyclic_nucleotide_synthase"/>
</dbReference>
<dbReference type="RefSeq" id="XP_044553260.1">
    <property type="nucleotide sequence ID" value="XM_044690681.1"/>
</dbReference>
<comment type="similarity">
    <text evidence="7">Belongs to the adenylyl cyclase class-4/guanylyl cyclase family.</text>
</comment>
<dbReference type="InterPro" id="IPR001054">
    <property type="entry name" value="A/G_cyclase"/>
</dbReference>
<name>A0AA88GZI2_NAELO</name>
<dbReference type="InterPro" id="IPR002913">
    <property type="entry name" value="START_lipid-bd_dom"/>
</dbReference>
<dbReference type="PROSITE" id="PS50112">
    <property type="entry name" value="PAS"/>
    <property type="match status" value="1"/>
</dbReference>
<dbReference type="InterPro" id="IPR036305">
    <property type="entry name" value="RGS_sf"/>
</dbReference>
<keyword evidence="5 8" id="KW-0472">Membrane</keyword>
<sequence length="2129" mass="243809">MTSVVGGPMAAGAAGIAQSSLGNDRSMLHHHGAQSSPIYQALTNLMERVVNGVIHLEFKEPIREWKNVVLLVFLQIYIFICGWMLPTITLSRTVDGVLMTSTTQATSGDAISLIQTFQYSNSSLPIYYGYGYYGSWLFNILTFPITLSLDRISYYGMVGLSFACIAFIMIHMTGLLIAYRSIVLSTRYLQKIKSMVHYLSAVLIVLSAVMTFIMTSFIDCNYNKGTLTRFPGDISCFSGENIAYIVVCFIAIVALWICLLFSQLVLPNNHPKSRTFFIAQNSYFTSYFWLSVSFEMVTIFIIPVTVPFARAIVHLVIALIHLPIFFICIPFFRRAENSCYFAFLCGKFGMAVGSLISSLVNVQNYWDVGLGMMGLTFGISIVFGCLGFMAMEAYTRIVYKNTKEIIAELDLSDQKDAEKEALMQYQYFEDTKKLKQLEMFLRFSIFLQAGEEHWSDVDFALMFIKSLINNKSFSSARILIVSSIIVAYCWEREANSSTLALRILKSALKQNLSLLDRVSVLERIKQIEEFTERESSHSLRKNISELKAILLKLDKYQSELWGHHKGFWKELMADIVDLEKLEQISTRIASVTFECHRTFENLMSSYGNEKTLLRKFASFVENFKFDSELAQQLYVEAATIEEEESRTRKIEKNKMPHSLSTNSIEYTQLGKENHARDTLSDTPTDTMDTDQKKENLFKSAINIQEQHKVQKFGVVAFVVYSFLLLVSFIVVSAVLSVLPSSEIFAVRDSCQPKGTTSSIISEVRTAQVFLNFFGQTGGNVSSPLLTSVGIFNIDSYLQSFKTRINSRFEHLERLRDSSESKATSNAYVDSNYLLHVPSLNQSKGISVKSSLPRYTNTISRTSSVFDLTHQLLKNKQVLTSFSKSDLEKTLENFSIMYLLKNRDSAEDMFSNFCQQVAVKAIQDAKSYIDGFLGLFISSVTLYFSLGGAFFIYTFLELQKGKKLLNMMEHDIPDQTVSKIYSQICKKNEEEISMKNSGSLFQPKRVVLIIGVLFLVMTSICLSLIFVYAITNNNLSVSTIENLQRVTNIHSLIERAKYTIGELFIFRKTNGTSFVNDPDILDDNFVANLYTNVKTSLQDLLNEWNLAMLGINANSYTEILALVSESTSCNNSTASPTCQGLSSLISDFVVSAQELSEKLQSKNYQYNSLALFDSFLSVFFRSITLFSKIDEVENRFITLSSTPNVTLLVIFSVIGVLQCLVFSYLLYESFISTWRNIHQIRLMLHYVPWEILDSNDKFKNFILYHDLSANMQNGVSKRSRFLSAKKFSKKKSKKGDEDRVRSMLHSQPDGAILCNQAGDIEIFNPAAQKIFYHKPHEIVGLSVFTLFEPTANSKIKQVMENMSNALLENINNKNAEPLQGETMDVDCFRKNQSKFPGRISFFCTLFGRTPVVMFFVKDITAEKKQNMLLVEEKKKSESLLLNILPEAVAMRLKTGENLIAEKFNDATAFFSDMVGFTKMSSRMEAIEIIRMLSIVVNGFDELTDKYNLEKIKTIGDAYFCVGGLHNNSQKDHPERVLKFAIDVFSVLHHYNAEMIRDEHEKNIKKYDENGEEISVESRQINIRVGIHTGPAVAGVIGKKKFAYDLWGDTINVASRMESSSIEGRIQLSKSSYERVSGHGYRFEERLLDIKGKGICQTYLLNERLHKQAKLDSEAIKKLFEYEDDTLEQKLEDPFSEIDLHRADSYRFGKIILDTSFLNCFKEFLSGPKLEILNFYQHVLEFKSNGSTPVRYSIAKHLVDEYLAENASKRLQFKFMKNAFGPFQLKFNACNEDNCATDLFDNFVNLSIRALKPEFPKFLKSSIFSTFIENLKLTDPILLKSLLKGTKGEEGSHLTSEDDEYDSEEEKEFLLFCEKCGTEIINLENNRFNDWEFNYRLESLNDYNQWRILNEYPEGKTWLSPEVAHNHLTNSRRHTMIKYVYEVNCSYESLFNLWIDSDYYRCRDENIESFELIDFVKVGKYAHCIAHEVYKMKFPQTDREIVHAYCCRFDRAEKRYLCVSRSINHAKVPESSKYVRAEIKTAFMVQYLTDQTCRYTYTVIFDPMGWLNAEHHFNTIKDNGDTYHQHLLSLLHDRETKKNHARPTLGGLVDSLNHYLEYMETKHQRPPPQKQ</sequence>
<dbReference type="GO" id="GO:0016020">
    <property type="term" value="C:membrane"/>
    <property type="evidence" value="ECO:0007669"/>
    <property type="project" value="UniProtKB-SubCell"/>
</dbReference>
<dbReference type="Pfam" id="PF25474">
    <property type="entry name" value="TPR_TmcB"/>
    <property type="match status" value="1"/>
</dbReference>
<dbReference type="CDD" id="cd00130">
    <property type="entry name" value="PAS"/>
    <property type="match status" value="1"/>
</dbReference>
<dbReference type="PROSITE" id="PS50125">
    <property type="entry name" value="GUANYLATE_CYCLASE_2"/>
    <property type="match status" value="1"/>
</dbReference>
<feature type="domain" description="PAS" evidence="9">
    <location>
        <begin position="1295"/>
        <end position="1368"/>
    </location>
</feature>
<dbReference type="SMART" id="SM00044">
    <property type="entry name" value="CYCc"/>
    <property type="match status" value="1"/>
</dbReference>
<dbReference type="Gene3D" id="3.30.450.20">
    <property type="entry name" value="PAS domain"/>
    <property type="match status" value="1"/>
</dbReference>
<evidence type="ECO:0000256" key="8">
    <source>
        <dbReference type="SAM" id="Phobius"/>
    </source>
</evidence>
<dbReference type="CDD" id="cd07302">
    <property type="entry name" value="CHD"/>
    <property type="match status" value="1"/>
</dbReference>
<organism evidence="12 13">
    <name type="scientific">Naegleria lovaniensis</name>
    <name type="common">Amoeba</name>
    <dbReference type="NCBI Taxonomy" id="51637"/>
    <lineage>
        <taxon>Eukaryota</taxon>
        <taxon>Discoba</taxon>
        <taxon>Heterolobosea</taxon>
        <taxon>Tetramitia</taxon>
        <taxon>Eutetramitia</taxon>
        <taxon>Vahlkampfiidae</taxon>
        <taxon>Naegleria</taxon>
    </lineage>
</organism>
<dbReference type="Proteomes" id="UP000816034">
    <property type="component" value="Unassembled WGS sequence"/>
</dbReference>
<feature type="transmembrane region" description="Helical" evidence="8">
    <location>
        <begin position="68"/>
        <end position="85"/>
    </location>
</feature>
<keyword evidence="3" id="KW-0547">Nucleotide-binding</keyword>
<dbReference type="InterPro" id="IPR000014">
    <property type="entry name" value="PAS"/>
</dbReference>
<dbReference type="InterPro" id="IPR035965">
    <property type="entry name" value="PAS-like_dom_sf"/>
</dbReference>
<dbReference type="PROSITE" id="PS50132">
    <property type="entry name" value="RGS"/>
    <property type="match status" value="1"/>
</dbReference>
<evidence type="ECO:0000256" key="2">
    <source>
        <dbReference type="ARBA" id="ARBA00022692"/>
    </source>
</evidence>
<keyword evidence="4 8" id="KW-1133">Transmembrane helix</keyword>
<feature type="transmembrane region" description="Helical" evidence="8">
    <location>
        <begin position="712"/>
        <end position="738"/>
    </location>
</feature>
<keyword evidence="13" id="KW-1185">Reference proteome</keyword>
<dbReference type="NCBIfam" id="TIGR00229">
    <property type="entry name" value="sensory_box"/>
    <property type="match status" value="1"/>
</dbReference>